<keyword evidence="11" id="KW-1208">Phospholipid metabolism</keyword>
<feature type="transmembrane region" description="Helical" evidence="13">
    <location>
        <begin position="38"/>
        <end position="56"/>
    </location>
</feature>
<feature type="transmembrane region" description="Helical" evidence="13">
    <location>
        <begin position="91"/>
        <end position="109"/>
    </location>
</feature>
<proteinExistence type="inferred from homology"/>
<dbReference type="PANTHER" id="PTHR21248">
    <property type="entry name" value="CARDIOLIPIN SYNTHASE"/>
    <property type="match status" value="1"/>
</dbReference>
<dbReference type="GO" id="GO:0005886">
    <property type="term" value="C:plasma membrane"/>
    <property type="evidence" value="ECO:0007669"/>
    <property type="project" value="UniProtKB-SubCell"/>
</dbReference>
<feature type="domain" description="PLD phosphodiesterase" evidence="14">
    <location>
        <begin position="296"/>
        <end position="323"/>
    </location>
</feature>
<dbReference type="InterPro" id="IPR027379">
    <property type="entry name" value="CLS_N"/>
</dbReference>
<dbReference type="HAMAP" id="MF_01916">
    <property type="entry name" value="Cardiolipin_synth_Cls"/>
    <property type="match status" value="1"/>
</dbReference>
<dbReference type="GO" id="GO:0032049">
    <property type="term" value="P:cardiolipin biosynthetic process"/>
    <property type="evidence" value="ECO:0007669"/>
    <property type="project" value="InterPro"/>
</dbReference>
<dbReference type="GO" id="GO:0008808">
    <property type="term" value="F:cardiolipin synthase activity"/>
    <property type="evidence" value="ECO:0007669"/>
    <property type="project" value="InterPro"/>
</dbReference>
<dbReference type="InterPro" id="IPR025202">
    <property type="entry name" value="PLD-like_dom"/>
</dbReference>
<evidence type="ECO:0000256" key="5">
    <source>
        <dbReference type="ARBA" id="ARBA00022692"/>
    </source>
</evidence>
<dbReference type="SUPFAM" id="SSF56024">
    <property type="entry name" value="Phospholipase D/nuclease"/>
    <property type="match status" value="2"/>
</dbReference>
<dbReference type="EC" id="2.7.8.-" evidence="15"/>
<reference evidence="15" key="1">
    <citation type="submission" date="2019-08" db="EMBL/GenBank/DDBJ databases">
        <authorList>
            <person name="Kucharzyk K."/>
            <person name="Murdoch R.W."/>
            <person name="Higgins S."/>
            <person name="Loffler F."/>
        </authorList>
    </citation>
    <scope>NUCLEOTIDE SEQUENCE</scope>
</reference>
<evidence type="ECO:0000256" key="7">
    <source>
        <dbReference type="ARBA" id="ARBA00022989"/>
    </source>
</evidence>
<gene>
    <name evidence="15" type="primary">clsA_8</name>
    <name evidence="15" type="ORF">SDC9_38643</name>
</gene>
<organism evidence="15">
    <name type="scientific">bioreactor metagenome</name>
    <dbReference type="NCBI Taxonomy" id="1076179"/>
    <lineage>
        <taxon>unclassified sequences</taxon>
        <taxon>metagenomes</taxon>
        <taxon>ecological metagenomes</taxon>
    </lineage>
</organism>
<dbReference type="InterPro" id="IPR001736">
    <property type="entry name" value="PLipase_D/transphosphatidylase"/>
</dbReference>
<dbReference type="EMBL" id="VSSQ01000361">
    <property type="protein sequence ID" value="MPL92541.1"/>
    <property type="molecule type" value="Genomic_DNA"/>
</dbReference>
<evidence type="ECO:0000256" key="13">
    <source>
        <dbReference type="SAM" id="Phobius"/>
    </source>
</evidence>
<evidence type="ECO:0000256" key="3">
    <source>
        <dbReference type="ARBA" id="ARBA00022516"/>
    </source>
</evidence>
<feature type="domain" description="PLD phosphodiesterase" evidence="14">
    <location>
        <begin position="471"/>
        <end position="498"/>
    </location>
</feature>
<keyword evidence="7 13" id="KW-1133">Transmembrane helix</keyword>
<keyword evidence="10" id="KW-0594">Phospholipid biosynthesis</keyword>
<keyword evidence="3" id="KW-0444">Lipid biosynthesis</keyword>
<evidence type="ECO:0000256" key="11">
    <source>
        <dbReference type="ARBA" id="ARBA00023264"/>
    </source>
</evidence>
<comment type="caution">
    <text evidence="15">The sequence shown here is derived from an EMBL/GenBank/DDBJ whole genome shotgun (WGS) entry which is preliminary data.</text>
</comment>
<sequence length="558" mass="62509">MGRRFFSVRERERTCVFSRSLRPKEGCAALKRSKGTGFLLLFLFGFATALFLFSRWEELAAAGRVLFGDGGSFSGAFRHFLGSLPALIREYSSAFLWAYGLFIAGVIFLEEKNPDRTIAWLVVLILLPVVGFVLYLFFGPDIRGRGYFRRLKRKKRRIRQEGTPQHGGDRGEIMSGSPEQKTALMLSKSARALLTTGNSVKMLLNGEETFSAITGALSRAEKYIHMEYYSIANDTIGNTIKDILIRKAGEGVRVNVIFDSVGSWDLGTRYVVALKNAGVRVHSFLPVSFPRLRRELNFRNHRKIAVIDGTIGFMGGLNIGDMYITGEPSIGFWRDTHIELTGPAVSCLDDIFRADWTFCDKKPLEEHAPVPAPPAGKVPVQIAASGPDNNWKSILQGYFSLITNARKSVWLCTPYFVPGEPLMTALAVAAMSGVDVRVMIPHKTDHAIVYWASLSNVEELLKAGVKVYRYEKGFIHSKILIADGTSVSVGTANLDARSLEINFEVQAFIYDASVARDFIRAYENDMEESSQFRLHEWLRRPFRQKVLESAGRLWSSQL</sequence>
<dbReference type="PROSITE" id="PS50035">
    <property type="entry name" value="PLD"/>
    <property type="match status" value="2"/>
</dbReference>
<evidence type="ECO:0000259" key="14">
    <source>
        <dbReference type="PROSITE" id="PS50035"/>
    </source>
</evidence>
<dbReference type="CDD" id="cd09110">
    <property type="entry name" value="PLDc_CLS_1"/>
    <property type="match status" value="1"/>
</dbReference>
<keyword evidence="2" id="KW-1003">Cell membrane</keyword>
<dbReference type="AlphaFoldDB" id="A0A644VMH3"/>
<dbReference type="InterPro" id="IPR022924">
    <property type="entry name" value="Cardiolipin_synthase"/>
</dbReference>
<evidence type="ECO:0000256" key="10">
    <source>
        <dbReference type="ARBA" id="ARBA00023209"/>
    </source>
</evidence>
<dbReference type="CDD" id="cd09112">
    <property type="entry name" value="PLDc_CLS_2"/>
    <property type="match status" value="1"/>
</dbReference>
<dbReference type="Pfam" id="PF13396">
    <property type="entry name" value="PLDc_N"/>
    <property type="match status" value="1"/>
</dbReference>
<evidence type="ECO:0000313" key="15">
    <source>
        <dbReference type="EMBL" id="MPL92541.1"/>
    </source>
</evidence>
<dbReference type="Gene3D" id="3.30.870.10">
    <property type="entry name" value="Endonuclease Chain A"/>
    <property type="match status" value="2"/>
</dbReference>
<dbReference type="Pfam" id="PF13091">
    <property type="entry name" value="PLDc_2"/>
    <property type="match status" value="2"/>
</dbReference>
<keyword evidence="5 13" id="KW-0812">Transmembrane</keyword>
<dbReference type="PANTHER" id="PTHR21248:SF20">
    <property type="entry name" value="CARDIOLIPIN SYNTHASE YWIE-RELATED"/>
    <property type="match status" value="1"/>
</dbReference>
<comment type="subcellular location">
    <subcellularLocation>
        <location evidence="1">Cell membrane</location>
        <topology evidence="1">Multi-pass membrane protein</topology>
    </subcellularLocation>
</comment>
<dbReference type="InterPro" id="IPR030874">
    <property type="entry name" value="Cardiolipin_synth_Firmi"/>
</dbReference>
<feature type="region of interest" description="Disordered" evidence="12">
    <location>
        <begin position="156"/>
        <end position="176"/>
    </location>
</feature>
<protein>
    <submittedName>
        <fullName evidence="15">Major cardiolipin synthase ClsA</fullName>
        <ecNumber evidence="15">2.7.8.-</ecNumber>
    </submittedName>
</protein>
<evidence type="ECO:0000256" key="9">
    <source>
        <dbReference type="ARBA" id="ARBA00023136"/>
    </source>
</evidence>
<keyword evidence="4 15" id="KW-0808">Transferase</keyword>
<evidence type="ECO:0000256" key="2">
    <source>
        <dbReference type="ARBA" id="ARBA00022475"/>
    </source>
</evidence>
<keyword evidence="8" id="KW-0443">Lipid metabolism</keyword>
<accession>A0A644VMH3</accession>
<evidence type="ECO:0000256" key="8">
    <source>
        <dbReference type="ARBA" id="ARBA00023098"/>
    </source>
</evidence>
<feature type="transmembrane region" description="Helical" evidence="13">
    <location>
        <begin position="118"/>
        <end position="138"/>
    </location>
</feature>
<keyword evidence="6" id="KW-0677">Repeat</keyword>
<dbReference type="SMART" id="SM00155">
    <property type="entry name" value="PLDc"/>
    <property type="match status" value="2"/>
</dbReference>
<name>A0A644VMH3_9ZZZZ</name>
<evidence type="ECO:0000256" key="1">
    <source>
        <dbReference type="ARBA" id="ARBA00004651"/>
    </source>
</evidence>
<evidence type="ECO:0000256" key="12">
    <source>
        <dbReference type="SAM" id="MobiDB-lite"/>
    </source>
</evidence>
<evidence type="ECO:0000256" key="6">
    <source>
        <dbReference type="ARBA" id="ARBA00022737"/>
    </source>
</evidence>
<keyword evidence="9 13" id="KW-0472">Membrane</keyword>
<evidence type="ECO:0000256" key="4">
    <source>
        <dbReference type="ARBA" id="ARBA00022679"/>
    </source>
</evidence>
<dbReference type="NCBIfam" id="TIGR04265">
    <property type="entry name" value="bac_cardiolipin"/>
    <property type="match status" value="1"/>
</dbReference>